<protein>
    <submittedName>
        <fullName evidence="1">Uncharacterized protein</fullName>
    </submittedName>
</protein>
<organism evidence="1 2">
    <name type="scientific">Yersinia intermedia</name>
    <dbReference type="NCBI Taxonomy" id="631"/>
    <lineage>
        <taxon>Bacteria</taxon>
        <taxon>Pseudomonadati</taxon>
        <taxon>Pseudomonadota</taxon>
        <taxon>Gammaproteobacteria</taxon>
        <taxon>Enterobacterales</taxon>
        <taxon>Yersiniaceae</taxon>
        <taxon>Yersinia</taxon>
    </lineage>
</organism>
<name>A0A0T9MVX3_YERIN</name>
<accession>A0A0T9MVX3</accession>
<evidence type="ECO:0000313" key="1">
    <source>
        <dbReference type="EMBL" id="CNG52807.1"/>
    </source>
</evidence>
<sequence length="65" mass="7893">MICVNKKLHIKNVIFCMNLPITFNDDIFCYIVNGYFFIIVDYKKIISTYRFKFPRHPLAYSFLDF</sequence>
<gene>
    <name evidence="1" type="ORF">ERS008530_03984</name>
</gene>
<dbReference type="AlphaFoldDB" id="A0A0T9MVX3"/>
<dbReference type="EMBL" id="CPZJ01000020">
    <property type="protein sequence ID" value="CNG52807.1"/>
    <property type="molecule type" value="Genomic_DNA"/>
</dbReference>
<evidence type="ECO:0000313" key="2">
    <source>
        <dbReference type="Proteomes" id="UP000038750"/>
    </source>
</evidence>
<proteinExistence type="predicted"/>
<reference evidence="1 2" key="1">
    <citation type="submission" date="2015-03" db="EMBL/GenBank/DDBJ databases">
        <authorList>
            <person name="Murphy D."/>
        </authorList>
    </citation>
    <scope>NUCLEOTIDE SEQUENCE [LARGE SCALE GENOMIC DNA]</scope>
    <source>
        <strain evidence="1 2">BR165/97</strain>
    </source>
</reference>
<dbReference type="Proteomes" id="UP000038750">
    <property type="component" value="Unassembled WGS sequence"/>
</dbReference>